<accession>A0AAN8N9K4</accession>
<sequence length="331" mass="35668">MEFTFTFGASAPTAAAVPATSTATTATTTAAVPAPATGLSTPVTPKQRKIAACRVKKTVSLAVPTTSSFDFNYPCTPAPVAAPSFPVTPSPPTPMELSTPMPSPMEISTPMEAPCFIPPPIPSGIIRPSLNAFFASVVAQFPVASSSAMKIKAVRVPRPKTEAELLCEENERVKKQWEIKCAKEAAWEGMALRAFPPVPRTKISMKPASFWVNLTPTHKVQVGSGYKAPVVSAARSKSSGIEAGQQWFNRNTAKYELERMLAIERIEREAKEKREAETAAKIASALDGLSACVERKPTFVERAISAVAPFVPLARYVVPFMTYITMEILQH</sequence>
<comment type="caution">
    <text evidence="1">The sequence shown here is derived from an EMBL/GenBank/DDBJ whole genome shotgun (WGS) entry which is preliminary data.</text>
</comment>
<evidence type="ECO:0000313" key="2">
    <source>
        <dbReference type="Proteomes" id="UP001307849"/>
    </source>
</evidence>
<name>A0AAN8N9K4_9PEZI</name>
<dbReference type="AlphaFoldDB" id="A0AAN8N9K4"/>
<reference evidence="1 2" key="1">
    <citation type="submission" date="2019-10" db="EMBL/GenBank/DDBJ databases">
        <authorList>
            <person name="Palmer J.M."/>
        </authorList>
    </citation>
    <scope>NUCLEOTIDE SEQUENCE [LARGE SCALE GENOMIC DNA]</scope>
    <source>
        <strain evidence="1 2">TWF506</strain>
    </source>
</reference>
<organism evidence="1 2">
    <name type="scientific">Arthrobotrys conoides</name>
    <dbReference type="NCBI Taxonomy" id="74498"/>
    <lineage>
        <taxon>Eukaryota</taxon>
        <taxon>Fungi</taxon>
        <taxon>Dikarya</taxon>
        <taxon>Ascomycota</taxon>
        <taxon>Pezizomycotina</taxon>
        <taxon>Orbiliomycetes</taxon>
        <taxon>Orbiliales</taxon>
        <taxon>Orbiliaceae</taxon>
        <taxon>Arthrobotrys</taxon>
    </lineage>
</organism>
<dbReference type="Proteomes" id="UP001307849">
    <property type="component" value="Unassembled WGS sequence"/>
</dbReference>
<keyword evidence="2" id="KW-1185">Reference proteome</keyword>
<dbReference type="EMBL" id="JAVHJM010000015">
    <property type="protein sequence ID" value="KAK6497078.1"/>
    <property type="molecule type" value="Genomic_DNA"/>
</dbReference>
<protein>
    <submittedName>
        <fullName evidence="1">Uncharacterized protein</fullName>
    </submittedName>
</protein>
<gene>
    <name evidence="1" type="ORF">TWF506_004560</name>
</gene>
<proteinExistence type="predicted"/>
<evidence type="ECO:0000313" key="1">
    <source>
        <dbReference type="EMBL" id="KAK6497078.1"/>
    </source>
</evidence>